<protein>
    <submittedName>
        <fullName evidence="3">Mediator of RNA polymerase II transcription subunit 13</fullName>
    </submittedName>
</protein>
<gene>
    <name evidence="1" type="ORF">HPBE_LOCUS2819</name>
</gene>
<dbReference type="AlphaFoldDB" id="A0A183F9H6"/>
<dbReference type="OrthoDB" id="6287725at2759"/>
<dbReference type="WBParaSite" id="HPBE_0000281801-mRNA-1">
    <property type="protein sequence ID" value="HPBE_0000281801-mRNA-1"/>
    <property type="gene ID" value="HPBE_0000281801"/>
</dbReference>
<reference evidence="1 2" key="1">
    <citation type="submission" date="2018-11" db="EMBL/GenBank/DDBJ databases">
        <authorList>
            <consortium name="Pathogen Informatics"/>
        </authorList>
    </citation>
    <scope>NUCLEOTIDE SEQUENCE [LARGE SCALE GENOMIC DNA]</scope>
</reference>
<proteinExistence type="predicted"/>
<accession>A0A183F9H6</accession>
<sequence length="144" mass="15965">MLSQYSSKTFSKDRYQWTKCVLQYLCEAIDTSVVQQMIVLLSEVGCIRFVAGVWAGRISFPVVHPEDNSVGGAVSDMLGVKMTTFQMLEKGAASMHVYVLHMLYLLLLRRDAVSSPLVVNAQVGLLALPVTCPTSPPHCRCRTR</sequence>
<organism evidence="2 3">
    <name type="scientific">Heligmosomoides polygyrus</name>
    <name type="common">Parasitic roundworm</name>
    <dbReference type="NCBI Taxonomy" id="6339"/>
    <lineage>
        <taxon>Eukaryota</taxon>
        <taxon>Metazoa</taxon>
        <taxon>Ecdysozoa</taxon>
        <taxon>Nematoda</taxon>
        <taxon>Chromadorea</taxon>
        <taxon>Rhabditida</taxon>
        <taxon>Rhabditina</taxon>
        <taxon>Rhabditomorpha</taxon>
        <taxon>Strongyloidea</taxon>
        <taxon>Heligmosomidae</taxon>
        <taxon>Heligmosomoides</taxon>
    </lineage>
</organism>
<evidence type="ECO:0000313" key="1">
    <source>
        <dbReference type="EMBL" id="VDO28529.1"/>
    </source>
</evidence>
<reference evidence="3" key="2">
    <citation type="submission" date="2019-09" db="UniProtKB">
        <authorList>
            <consortium name="WormBaseParasite"/>
        </authorList>
    </citation>
    <scope>IDENTIFICATION</scope>
</reference>
<accession>A0A3P7UAG2</accession>
<evidence type="ECO:0000313" key="3">
    <source>
        <dbReference type="WBParaSite" id="HPBE_0000281801-mRNA-1"/>
    </source>
</evidence>
<name>A0A183F9H6_HELPZ</name>
<evidence type="ECO:0000313" key="2">
    <source>
        <dbReference type="Proteomes" id="UP000050761"/>
    </source>
</evidence>
<keyword evidence="2" id="KW-1185">Reference proteome</keyword>
<dbReference type="EMBL" id="UZAH01005048">
    <property type="protein sequence ID" value="VDO28529.1"/>
    <property type="molecule type" value="Genomic_DNA"/>
</dbReference>
<dbReference type="Proteomes" id="UP000050761">
    <property type="component" value="Unassembled WGS sequence"/>
</dbReference>